<keyword evidence="3" id="KW-0963">Cytoplasm</keyword>
<keyword evidence="4" id="KW-0678">Repressor</keyword>
<evidence type="ECO:0000256" key="8">
    <source>
        <dbReference type="ARBA" id="ARBA00023163"/>
    </source>
</evidence>
<dbReference type="Proteomes" id="UP000198752">
    <property type="component" value="Unassembled WGS sequence"/>
</dbReference>
<keyword evidence="7" id="KW-0238">DNA-binding</keyword>
<dbReference type="InterPro" id="IPR036388">
    <property type="entry name" value="WH-like_DNA-bd_sf"/>
</dbReference>
<dbReference type="PANTHER" id="PTHR33202">
    <property type="entry name" value="ZINC UPTAKE REGULATION PROTEIN"/>
    <property type="match status" value="1"/>
</dbReference>
<protein>
    <submittedName>
        <fullName evidence="11">Zinc uptake regulator, Fur family</fullName>
    </submittedName>
</protein>
<dbReference type="GO" id="GO:0005737">
    <property type="term" value="C:cytoplasm"/>
    <property type="evidence" value="ECO:0007669"/>
    <property type="project" value="UniProtKB-SubCell"/>
</dbReference>
<dbReference type="CDD" id="cd07153">
    <property type="entry name" value="Fur_like"/>
    <property type="match status" value="1"/>
</dbReference>
<evidence type="ECO:0000256" key="6">
    <source>
        <dbReference type="ARBA" id="ARBA00023015"/>
    </source>
</evidence>
<comment type="cofactor">
    <cofactor evidence="10">
        <name>Mn(2+)</name>
        <dbReference type="ChEBI" id="CHEBI:29035"/>
    </cofactor>
    <cofactor evidence="10">
        <name>Fe(2+)</name>
        <dbReference type="ChEBI" id="CHEBI:29033"/>
    </cofactor>
    <text evidence="10">Binds 1 Mn(2+) or Fe(2+) ion per subunit.</text>
</comment>
<evidence type="ECO:0000313" key="12">
    <source>
        <dbReference type="Proteomes" id="UP000198752"/>
    </source>
</evidence>
<keyword evidence="12" id="KW-1185">Reference proteome</keyword>
<dbReference type="InterPro" id="IPR002481">
    <property type="entry name" value="FUR"/>
</dbReference>
<dbReference type="AlphaFoldDB" id="A0A1I2N4Q5"/>
<evidence type="ECO:0000313" key="11">
    <source>
        <dbReference type="EMBL" id="SFF98408.1"/>
    </source>
</evidence>
<keyword evidence="5 9" id="KW-0862">Zinc</keyword>
<accession>A0A1I2N4Q5</accession>
<sequence>MNKREAMVLLKNKGYKHTDKREDILDLFDRKNGYLSAKDIQSELKGDYPGISFDTIYRNLSLFQDLMILEETELDGEKIYQFHCTEHHHHHLICLRCGKTRTIDVCPMQDLSQIDPEFQVTGHKFEIYGYCKSCRDKMAKEKFEGGIHDSITVSPST</sequence>
<evidence type="ECO:0000256" key="10">
    <source>
        <dbReference type="PIRSR" id="PIRSR602481-2"/>
    </source>
</evidence>
<comment type="similarity">
    <text evidence="2">Belongs to the Fur family.</text>
</comment>
<feature type="binding site" evidence="10">
    <location>
        <position position="88"/>
    </location>
    <ligand>
        <name>Fe cation</name>
        <dbReference type="ChEBI" id="CHEBI:24875"/>
    </ligand>
</feature>
<dbReference type="SUPFAM" id="SSF46785">
    <property type="entry name" value="Winged helix' DNA-binding domain"/>
    <property type="match status" value="1"/>
</dbReference>
<dbReference type="RefSeq" id="WP_093669296.1">
    <property type="nucleotide sequence ID" value="NZ_FOOY01000003.1"/>
</dbReference>
<dbReference type="PANTHER" id="PTHR33202:SF1">
    <property type="entry name" value="FERRIC UPTAKE REGULATION PROTEIN"/>
    <property type="match status" value="1"/>
</dbReference>
<comment type="cofactor">
    <cofactor evidence="9">
        <name>Zn(2+)</name>
        <dbReference type="ChEBI" id="CHEBI:29105"/>
    </cofactor>
    <text evidence="9">Binds 1 zinc ion per subunit.</text>
</comment>
<feature type="binding site" evidence="9">
    <location>
        <position position="131"/>
    </location>
    <ligand>
        <name>Zn(2+)</name>
        <dbReference type="ChEBI" id="CHEBI:29105"/>
    </ligand>
</feature>
<dbReference type="GO" id="GO:0008270">
    <property type="term" value="F:zinc ion binding"/>
    <property type="evidence" value="ECO:0007669"/>
    <property type="project" value="TreeGrafter"/>
</dbReference>
<dbReference type="GO" id="GO:0000976">
    <property type="term" value="F:transcription cis-regulatory region binding"/>
    <property type="evidence" value="ECO:0007669"/>
    <property type="project" value="TreeGrafter"/>
</dbReference>
<name>A0A1I2N4Q5_9BACL</name>
<evidence type="ECO:0000256" key="3">
    <source>
        <dbReference type="ARBA" id="ARBA00022490"/>
    </source>
</evidence>
<evidence type="ECO:0000256" key="7">
    <source>
        <dbReference type="ARBA" id="ARBA00023125"/>
    </source>
</evidence>
<gene>
    <name evidence="11" type="ORF">SAMN02982927_00271</name>
</gene>
<keyword evidence="6" id="KW-0805">Transcription regulation</keyword>
<comment type="subcellular location">
    <subcellularLocation>
        <location evidence="1">Cytoplasm</location>
    </subcellularLocation>
</comment>
<dbReference type="Gene3D" id="3.30.1490.190">
    <property type="match status" value="1"/>
</dbReference>
<evidence type="ECO:0000256" key="2">
    <source>
        <dbReference type="ARBA" id="ARBA00007957"/>
    </source>
</evidence>
<dbReference type="OrthoDB" id="8659436at2"/>
<evidence type="ECO:0000256" key="4">
    <source>
        <dbReference type="ARBA" id="ARBA00022491"/>
    </source>
</evidence>
<proteinExistence type="inferred from homology"/>
<dbReference type="InterPro" id="IPR036390">
    <property type="entry name" value="WH_DNA-bd_sf"/>
</dbReference>
<feature type="binding site" evidence="10">
    <location>
        <position position="123"/>
    </location>
    <ligand>
        <name>Fe cation</name>
        <dbReference type="ChEBI" id="CHEBI:24875"/>
    </ligand>
</feature>
<dbReference type="EMBL" id="FOOY01000003">
    <property type="protein sequence ID" value="SFF98408.1"/>
    <property type="molecule type" value="Genomic_DNA"/>
</dbReference>
<dbReference type="GO" id="GO:1900376">
    <property type="term" value="P:regulation of secondary metabolite biosynthetic process"/>
    <property type="evidence" value="ECO:0007669"/>
    <property type="project" value="TreeGrafter"/>
</dbReference>
<reference evidence="12" key="1">
    <citation type="submission" date="2016-10" db="EMBL/GenBank/DDBJ databases">
        <authorList>
            <person name="Varghese N."/>
            <person name="Submissions S."/>
        </authorList>
    </citation>
    <scope>NUCLEOTIDE SEQUENCE [LARGE SCALE GENOMIC DNA]</scope>
    <source>
        <strain evidence="12">ATCC 700379</strain>
    </source>
</reference>
<feature type="binding site" evidence="9">
    <location>
        <position position="94"/>
    </location>
    <ligand>
        <name>Zn(2+)</name>
        <dbReference type="ChEBI" id="CHEBI:29105"/>
    </ligand>
</feature>
<evidence type="ECO:0000256" key="5">
    <source>
        <dbReference type="ARBA" id="ARBA00022833"/>
    </source>
</evidence>
<dbReference type="GO" id="GO:0003700">
    <property type="term" value="F:DNA-binding transcription factor activity"/>
    <property type="evidence" value="ECO:0007669"/>
    <property type="project" value="InterPro"/>
</dbReference>
<dbReference type="Gene3D" id="1.10.10.10">
    <property type="entry name" value="Winged helix-like DNA-binding domain superfamily/Winged helix DNA-binding domain"/>
    <property type="match status" value="1"/>
</dbReference>
<dbReference type="Pfam" id="PF01475">
    <property type="entry name" value="FUR"/>
    <property type="match status" value="1"/>
</dbReference>
<keyword evidence="9" id="KW-0479">Metal-binding</keyword>
<dbReference type="GO" id="GO:0045892">
    <property type="term" value="P:negative regulation of DNA-templated transcription"/>
    <property type="evidence" value="ECO:0007669"/>
    <property type="project" value="TreeGrafter"/>
</dbReference>
<organism evidence="11 12">
    <name type="scientific">Sporolactobacillus nakayamae</name>
    <dbReference type="NCBI Taxonomy" id="269670"/>
    <lineage>
        <taxon>Bacteria</taxon>
        <taxon>Bacillati</taxon>
        <taxon>Bacillota</taxon>
        <taxon>Bacilli</taxon>
        <taxon>Bacillales</taxon>
        <taxon>Sporolactobacillaceae</taxon>
        <taxon>Sporolactobacillus</taxon>
    </lineage>
</organism>
<dbReference type="InterPro" id="IPR043135">
    <property type="entry name" value="Fur_C"/>
</dbReference>
<keyword evidence="8" id="KW-0804">Transcription</keyword>
<evidence type="ECO:0000256" key="1">
    <source>
        <dbReference type="ARBA" id="ARBA00004496"/>
    </source>
</evidence>
<feature type="binding site" evidence="9">
    <location>
        <position position="97"/>
    </location>
    <ligand>
        <name>Zn(2+)</name>
        <dbReference type="ChEBI" id="CHEBI:29105"/>
    </ligand>
</feature>
<feature type="binding site" evidence="9">
    <location>
        <position position="134"/>
    </location>
    <ligand>
        <name>Zn(2+)</name>
        <dbReference type="ChEBI" id="CHEBI:29105"/>
    </ligand>
</feature>
<keyword evidence="10" id="KW-0408">Iron</keyword>
<evidence type="ECO:0000256" key="9">
    <source>
        <dbReference type="PIRSR" id="PIRSR602481-1"/>
    </source>
</evidence>
<dbReference type="STRING" id="269670.SAMN02982927_00271"/>